<protein>
    <submittedName>
        <fullName evidence="1">Uncharacterized protein</fullName>
    </submittedName>
</protein>
<proteinExistence type="predicted"/>
<comment type="caution">
    <text evidence="1">The sequence shown here is derived from an EMBL/GenBank/DDBJ whole genome shotgun (WGS) entry which is preliminary data.</text>
</comment>
<dbReference type="Proteomes" id="UP000821865">
    <property type="component" value="Chromosome 11"/>
</dbReference>
<keyword evidence="2" id="KW-1185">Reference proteome</keyword>
<name>A0ACB8DKU1_DERSI</name>
<sequence length="601" mass="66876">METDEEGTRETPDNGPDGAKRVSTGEDAEGVADGWIEVTHRRRHRTNANEMAGKDDNRSRRPMCRGGRSIVNKVLRASRLPRLPRDDIKIIVRPKDGLNIRNTCGMSLDEAIRKEAVVGDDEKITICPNPTQNILVISTPDETTATKIAMIKVLTINGKRHETNAYVSAPEQMVKGIIRNIPLKYTQDQLTHALVNSRNPSLAYAKRLGSTTTVILLYEGNRVPTWAYFNSIMIRVSLYRKQIDFCKECGRLGHRPDVCPRPEIKLCPTCGSKNPSSEHECTTKCRICGEAHPTADRMCKAKYKLPHIVKQRRWRARSRAEMERTLEDGKTTPQRTLSPSGYSMAEGKGQNGVRPTQGETQTGPRKVTWSDIVAGRNGYCVESTPATGSTRGAPDRLLAARMEKMERENKELREELGRARKQNEQSARKIDELQQTLDEILKNMKGSSHERISSSTSREAAERGDVTATEGEVGEMDTCCGEEAPATAGSKRKGTSDAPPEDAVVHAQAPKRPRSGARKIDAIEEMVNKLTDKTERMFDMLLTRLNESDAGRNAQYAAVNYDDLGFLNVRLNIATSITVGCLVDLPILRKLRSTTTKTHSQ</sequence>
<organism evidence="1 2">
    <name type="scientific">Dermacentor silvarum</name>
    <name type="common">Tick</name>
    <dbReference type="NCBI Taxonomy" id="543639"/>
    <lineage>
        <taxon>Eukaryota</taxon>
        <taxon>Metazoa</taxon>
        <taxon>Ecdysozoa</taxon>
        <taxon>Arthropoda</taxon>
        <taxon>Chelicerata</taxon>
        <taxon>Arachnida</taxon>
        <taxon>Acari</taxon>
        <taxon>Parasitiformes</taxon>
        <taxon>Ixodida</taxon>
        <taxon>Ixodoidea</taxon>
        <taxon>Ixodidae</taxon>
        <taxon>Rhipicephalinae</taxon>
        <taxon>Dermacentor</taxon>
    </lineage>
</organism>
<accession>A0ACB8DKU1</accession>
<dbReference type="EMBL" id="CM023480">
    <property type="protein sequence ID" value="KAH7971184.1"/>
    <property type="molecule type" value="Genomic_DNA"/>
</dbReference>
<evidence type="ECO:0000313" key="2">
    <source>
        <dbReference type="Proteomes" id="UP000821865"/>
    </source>
</evidence>
<gene>
    <name evidence="1" type="ORF">HPB49_020048</name>
</gene>
<reference evidence="1" key="1">
    <citation type="submission" date="2020-05" db="EMBL/GenBank/DDBJ databases">
        <title>Large-scale comparative analyses of tick genomes elucidate their genetic diversity and vector capacities.</title>
        <authorList>
            <person name="Jia N."/>
            <person name="Wang J."/>
            <person name="Shi W."/>
            <person name="Du L."/>
            <person name="Sun Y."/>
            <person name="Zhan W."/>
            <person name="Jiang J."/>
            <person name="Wang Q."/>
            <person name="Zhang B."/>
            <person name="Ji P."/>
            <person name="Sakyi L.B."/>
            <person name="Cui X."/>
            <person name="Yuan T."/>
            <person name="Jiang B."/>
            <person name="Yang W."/>
            <person name="Lam T.T.-Y."/>
            <person name="Chang Q."/>
            <person name="Ding S."/>
            <person name="Wang X."/>
            <person name="Zhu J."/>
            <person name="Ruan X."/>
            <person name="Zhao L."/>
            <person name="Wei J."/>
            <person name="Que T."/>
            <person name="Du C."/>
            <person name="Cheng J."/>
            <person name="Dai P."/>
            <person name="Han X."/>
            <person name="Huang E."/>
            <person name="Gao Y."/>
            <person name="Liu J."/>
            <person name="Shao H."/>
            <person name="Ye R."/>
            <person name="Li L."/>
            <person name="Wei W."/>
            <person name="Wang X."/>
            <person name="Wang C."/>
            <person name="Yang T."/>
            <person name="Huo Q."/>
            <person name="Li W."/>
            <person name="Guo W."/>
            <person name="Chen H."/>
            <person name="Zhou L."/>
            <person name="Ni X."/>
            <person name="Tian J."/>
            <person name="Zhou Y."/>
            <person name="Sheng Y."/>
            <person name="Liu T."/>
            <person name="Pan Y."/>
            <person name="Xia L."/>
            <person name="Li J."/>
            <person name="Zhao F."/>
            <person name="Cao W."/>
        </authorList>
    </citation>
    <scope>NUCLEOTIDE SEQUENCE</scope>
    <source>
        <strain evidence="1">Dsil-2018</strain>
    </source>
</reference>
<evidence type="ECO:0000313" key="1">
    <source>
        <dbReference type="EMBL" id="KAH7971184.1"/>
    </source>
</evidence>